<keyword evidence="3" id="KW-1185">Reference proteome</keyword>
<protein>
    <submittedName>
        <fullName evidence="2">Uncharacterized protein</fullName>
    </submittedName>
</protein>
<dbReference type="AlphaFoldDB" id="A0A225W2R1"/>
<dbReference type="EMBL" id="NBNE01002166">
    <property type="protein sequence ID" value="OWZ11297.1"/>
    <property type="molecule type" value="Genomic_DNA"/>
</dbReference>
<feature type="compositionally biased region" description="Basic residues" evidence="1">
    <location>
        <begin position="70"/>
        <end position="79"/>
    </location>
</feature>
<feature type="compositionally biased region" description="Polar residues" evidence="1">
    <location>
        <begin position="53"/>
        <end position="69"/>
    </location>
</feature>
<feature type="region of interest" description="Disordered" evidence="1">
    <location>
        <begin position="144"/>
        <end position="196"/>
    </location>
</feature>
<feature type="compositionally biased region" description="Basic and acidic residues" evidence="1">
    <location>
        <begin position="80"/>
        <end position="92"/>
    </location>
</feature>
<feature type="region of interest" description="Disordered" evidence="1">
    <location>
        <begin position="49"/>
        <end position="128"/>
    </location>
</feature>
<feature type="compositionally biased region" description="Polar residues" evidence="1">
    <location>
        <begin position="157"/>
        <end position="167"/>
    </location>
</feature>
<dbReference type="Proteomes" id="UP000198211">
    <property type="component" value="Unassembled WGS sequence"/>
</dbReference>
<evidence type="ECO:0000313" key="3">
    <source>
        <dbReference type="Proteomes" id="UP000198211"/>
    </source>
</evidence>
<dbReference type="OrthoDB" id="118697at2759"/>
<feature type="compositionally biased region" description="Acidic residues" evidence="1">
    <location>
        <begin position="93"/>
        <end position="102"/>
    </location>
</feature>
<evidence type="ECO:0000313" key="2">
    <source>
        <dbReference type="EMBL" id="OWZ11297.1"/>
    </source>
</evidence>
<sequence length="227" mass="25493">MSSQSLAGRKRRFSSDFEPQTPVRRRKVSDAVETVQRVFEQHGVNHVPKCVLSSPTDVTDTKVMQQTRQIRTKQVKRSKLPIEQDTKDTKEEEASELETEVEAEVRTPRPSVPRPTARPPLSERVGGLNRARFGVGIVRCRNWKLSGEDTETEDESPASSPRPSYNSKPLAVSIESSGCGCAEENSEDQIGTSVLPIDPNLQCFDRNCDQWQLRSPPPDDLPEEHNE</sequence>
<evidence type="ECO:0000256" key="1">
    <source>
        <dbReference type="SAM" id="MobiDB-lite"/>
    </source>
</evidence>
<organism evidence="2 3">
    <name type="scientific">Phytophthora megakarya</name>
    <dbReference type="NCBI Taxonomy" id="4795"/>
    <lineage>
        <taxon>Eukaryota</taxon>
        <taxon>Sar</taxon>
        <taxon>Stramenopiles</taxon>
        <taxon>Oomycota</taxon>
        <taxon>Peronosporomycetes</taxon>
        <taxon>Peronosporales</taxon>
        <taxon>Peronosporaceae</taxon>
        <taxon>Phytophthora</taxon>
    </lineage>
</organism>
<feature type="region of interest" description="Disordered" evidence="1">
    <location>
        <begin position="1"/>
        <end position="30"/>
    </location>
</feature>
<accession>A0A225W2R1</accession>
<proteinExistence type="predicted"/>
<name>A0A225W2R1_9STRA</name>
<reference evidence="3" key="1">
    <citation type="submission" date="2017-03" db="EMBL/GenBank/DDBJ databases">
        <title>Phytopthora megakarya and P. palmivora, two closely related causual agents of cacao black pod achieved similar genome size and gene model numbers by different mechanisms.</title>
        <authorList>
            <person name="Ali S."/>
            <person name="Shao J."/>
            <person name="Larry D.J."/>
            <person name="Kronmiller B."/>
            <person name="Shen D."/>
            <person name="Strem M.D."/>
            <person name="Melnick R.L."/>
            <person name="Guiltinan M.J."/>
            <person name="Tyler B.M."/>
            <person name="Meinhardt L.W."/>
            <person name="Bailey B.A."/>
        </authorList>
    </citation>
    <scope>NUCLEOTIDE SEQUENCE [LARGE SCALE GENOMIC DNA]</scope>
    <source>
        <strain evidence="3">zdho120</strain>
    </source>
</reference>
<comment type="caution">
    <text evidence="2">The sequence shown here is derived from an EMBL/GenBank/DDBJ whole genome shotgun (WGS) entry which is preliminary data.</text>
</comment>
<gene>
    <name evidence="2" type="ORF">PHMEG_00015705</name>
</gene>